<gene>
    <name evidence="2" type="ORF">D8780_15405</name>
</gene>
<dbReference type="Proteomes" id="UP000281094">
    <property type="component" value="Unassembled WGS sequence"/>
</dbReference>
<keyword evidence="3" id="KW-1185">Reference proteome</keyword>
<proteinExistence type="predicted"/>
<comment type="caution">
    <text evidence="2">The sequence shown here is derived from an EMBL/GenBank/DDBJ whole genome shotgun (WGS) entry which is preliminary data.</text>
</comment>
<dbReference type="AlphaFoldDB" id="A0A3L7J8Y7"/>
<evidence type="ECO:0000313" key="3">
    <source>
        <dbReference type="Proteomes" id="UP000281094"/>
    </source>
</evidence>
<name>A0A3L7J8Y7_9HYPH</name>
<sequence>MKKPTIKISDADPNQSFGGEYARFNDQPAAETKSAAGKLETNPAPAPARPSARRQKARVQEPPRSAATAVETGDKMAVRRVTLIGYPTNDQLNELEVLADQGLPLADMIRLAGRNALSSFAPKPAFSDYSDDDRARYVDAYRTSKEVPVEVLEELHRQGDPLDFKSDGAMLRGQFEPHFRQKLDDLIEDQKKKLANKT</sequence>
<dbReference type="EMBL" id="RCWN01000003">
    <property type="protein sequence ID" value="RLQ84972.1"/>
    <property type="molecule type" value="Genomic_DNA"/>
</dbReference>
<organism evidence="2 3">
    <name type="scientific">Notoacmeibacter ruber</name>
    <dbReference type="NCBI Taxonomy" id="2670375"/>
    <lineage>
        <taxon>Bacteria</taxon>
        <taxon>Pseudomonadati</taxon>
        <taxon>Pseudomonadota</taxon>
        <taxon>Alphaproteobacteria</taxon>
        <taxon>Hyphomicrobiales</taxon>
        <taxon>Notoacmeibacteraceae</taxon>
        <taxon>Notoacmeibacter</taxon>
    </lineage>
</organism>
<feature type="region of interest" description="Disordered" evidence="1">
    <location>
        <begin position="1"/>
        <end position="73"/>
    </location>
</feature>
<reference evidence="2 3" key="1">
    <citation type="submission" date="2018-10" db="EMBL/GenBank/DDBJ databases">
        <title>Notoacmeibacter sp. M2BS9Y-3-1, whole genome shotgun sequence.</title>
        <authorList>
            <person name="Tuo L."/>
        </authorList>
    </citation>
    <scope>NUCLEOTIDE SEQUENCE [LARGE SCALE GENOMIC DNA]</scope>
    <source>
        <strain evidence="2 3">M2BS9Y-3-1</strain>
    </source>
</reference>
<protein>
    <submittedName>
        <fullName evidence="2">Uncharacterized protein</fullName>
    </submittedName>
</protein>
<accession>A0A3L7J8Y7</accession>
<evidence type="ECO:0000313" key="2">
    <source>
        <dbReference type="EMBL" id="RLQ84972.1"/>
    </source>
</evidence>
<evidence type="ECO:0000256" key="1">
    <source>
        <dbReference type="SAM" id="MobiDB-lite"/>
    </source>
</evidence>
<dbReference type="RefSeq" id="WP_121646761.1">
    <property type="nucleotide sequence ID" value="NZ_RCWN01000003.1"/>
</dbReference>